<keyword evidence="1" id="KW-0732">Signal</keyword>
<feature type="signal peptide" evidence="1">
    <location>
        <begin position="1"/>
        <end position="21"/>
    </location>
</feature>
<gene>
    <name evidence="2" type="ORF">GCM10011506_02830</name>
</gene>
<dbReference type="InterPro" id="IPR050583">
    <property type="entry name" value="Mycobacterial_A85_antigen"/>
</dbReference>
<accession>A0ABQ1LAY0</accession>
<comment type="caution">
    <text evidence="2">The sequence shown here is derived from an EMBL/GenBank/DDBJ whole genome shotgun (WGS) entry which is preliminary data.</text>
</comment>
<evidence type="ECO:0000313" key="2">
    <source>
        <dbReference type="EMBL" id="GGC21051.1"/>
    </source>
</evidence>
<dbReference type="PANTHER" id="PTHR48098:SF1">
    <property type="entry name" value="DIACYLGLYCEROL ACYLTRANSFERASE_MYCOLYLTRANSFERASE AG85A"/>
    <property type="match status" value="1"/>
</dbReference>
<sequence>MKLFKSLFFLITILFAVNSLAQEGTVDTSPSIKSEILKREMHYSVYLPEGYDQSVRDYPVLYLLHGMWGDYTDWVIKGEINRIASGLMADGSIPEMIIIMPDGLTDAFYINNYDKSVRWNDFFYEEFIPQVEKRFRILKNKNNRAIAGLSMGGYGALYHAISHKEMFKACYALSAAVLEVEPSKEGAGTNGGQGANFNTKLWGPLNDEGLPTNYKKHSVQEMIKEMDNYKAPSPFGPGAEKSMPAITLDCGDDDFLLKQNTNLTHIFKSKNIPFELRIRDGGHTWEYWRTGIALGLDFVGSAFRN</sequence>
<keyword evidence="3" id="KW-1185">Reference proteome</keyword>
<organism evidence="2 3">
    <name type="scientific">Marivirga lumbricoides</name>
    <dbReference type="NCBI Taxonomy" id="1046115"/>
    <lineage>
        <taxon>Bacteria</taxon>
        <taxon>Pseudomonadati</taxon>
        <taxon>Bacteroidota</taxon>
        <taxon>Cytophagia</taxon>
        <taxon>Cytophagales</taxon>
        <taxon>Marivirgaceae</taxon>
        <taxon>Marivirga</taxon>
    </lineage>
</organism>
<dbReference type="PANTHER" id="PTHR48098">
    <property type="entry name" value="ENTEROCHELIN ESTERASE-RELATED"/>
    <property type="match status" value="1"/>
</dbReference>
<dbReference type="InterPro" id="IPR029058">
    <property type="entry name" value="AB_hydrolase_fold"/>
</dbReference>
<evidence type="ECO:0000256" key="1">
    <source>
        <dbReference type="SAM" id="SignalP"/>
    </source>
</evidence>
<dbReference type="SUPFAM" id="SSF53474">
    <property type="entry name" value="alpha/beta-Hydrolases"/>
    <property type="match status" value="1"/>
</dbReference>
<dbReference type="InterPro" id="IPR000801">
    <property type="entry name" value="Esterase-like"/>
</dbReference>
<dbReference type="EMBL" id="BMEC01000001">
    <property type="protein sequence ID" value="GGC21051.1"/>
    <property type="molecule type" value="Genomic_DNA"/>
</dbReference>
<dbReference type="Proteomes" id="UP000636010">
    <property type="component" value="Unassembled WGS sequence"/>
</dbReference>
<reference evidence="3" key="1">
    <citation type="journal article" date="2019" name="Int. J. Syst. Evol. Microbiol.">
        <title>The Global Catalogue of Microorganisms (GCM) 10K type strain sequencing project: providing services to taxonomists for standard genome sequencing and annotation.</title>
        <authorList>
            <consortium name="The Broad Institute Genomics Platform"/>
            <consortium name="The Broad Institute Genome Sequencing Center for Infectious Disease"/>
            <person name="Wu L."/>
            <person name="Ma J."/>
        </authorList>
    </citation>
    <scope>NUCLEOTIDE SEQUENCE [LARGE SCALE GENOMIC DNA]</scope>
    <source>
        <strain evidence="3">CGMCC 1.10832</strain>
    </source>
</reference>
<dbReference type="Gene3D" id="3.40.50.1820">
    <property type="entry name" value="alpha/beta hydrolase"/>
    <property type="match status" value="1"/>
</dbReference>
<dbReference type="Pfam" id="PF00756">
    <property type="entry name" value="Esterase"/>
    <property type="match status" value="1"/>
</dbReference>
<evidence type="ECO:0000313" key="3">
    <source>
        <dbReference type="Proteomes" id="UP000636010"/>
    </source>
</evidence>
<feature type="chain" id="PRO_5045637711" evidence="1">
    <location>
        <begin position="22"/>
        <end position="305"/>
    </location>
</feature>
<proteinExistence type="predicted"/>
<protein>
    <submittedName>
        <fullName evidence="2">Endo-1,4-beta-xylanase</fullName>
    </submittedName>
</protein>
<dbReference type="RefSeq" id="WP_188460023.1">
    <property type="nucleotide sequence ID" value="NZ_BAABHU010000001.1"/>
</dbReference>
<name>A0ABQ1LAY0_9BACT</name>